<reference evidence="1" key="1">
    <citation type="submission" date="2014-09" db="EMBL/GenBank/DDBJ databases">
        <authorList>
            <person name="Magalhaes I.L.F."/>
            <person name="Oliveira U."/>
            <person name="Santos F.R."/>
            <person name="Vidigal T.H.D.A."/>
            <person name="Brescovit A.D."/>
            <person name="Santos A.J."/>
        </authorList>
    </citation>
    <scope>NUCLEOTIDE SEQUENCE</scope>
    <source>
        <tissue evidence="1">Shoot tissue taken approximately 20 cm above the soil surface</tissue>
    </source>
</reference>
<proteinExistence type="predicted"/>
<sequence length="19" mass="2184">MKSLNKSVSLWSTLLEFLS</sequence>
<protein>
    <submittedName>
        <fullName evidence="1">Uncharacterized protein</fullName>
    </submittedName>
</protein>
<accession>A0A0A9BUU9</accession>
<name>A0A0A9BUU9_ARUDO</name>
<dbReference type="EMBL" id="GBRH01230829">
    <property type="protein sequence ID" value="JAD67066.1"/>
    <property type="molecule type" value="Transcribed_RNA"/>
</dbReference>
<organism evidence="1">
    <name type="scientific">Arundo donax</name>
    <name type="common">Giant reed</name>
    <name type="synonym">Donax arundinaceus</name>
    <dbReference type="NCBI Taxonomy" id="35708"/>
    <lineage>
        <taxon>Eukaryota</taxon>
        <taxon>Viridiplantae</taxon>
        <taxon>Streptophyta</taxon>
        <taxon>Embryophyta</taxon>
        <taxon>Tracheophyta</taxon>
        <taxon>Spermatophyta</taxon>
        <taxon>Magnoliopsida</taxon>
        <taxon>Liliopsida</taxon>
        <taxon>Poales</taxon>
        <taxon>Poaceae</taxon>
        <taxon>PACMAD clade</taxon>
        <taxon>Arundinoideae</taxon>
        <taxon>Arundineae</taxon>
        <taxon>Arundo</taxon>
    </lineage>
</organism>
<reference evidence="1" key="2">
    <citation type="journal article" date="2015" name="Data Brief">
        <title>Shoot transcriptome of the giant reed, Arundo donax.</title>
        <authorList>
            <person name="Barrero R.A."/>
            <person name="Guerrero F.D."/>
            <person name="Moolhuijzen P."/>
            <person name="Goolsby J.A."/>
            <person name="Tidwell J."/>
            <person name="Bellgard S.E."/>
            <person name="Bellgard M.I."/>
        </authorList>
    </citation>
    <scope>NUCLEOTIDE SEQUENCE</scope>
    <source>
        <tissue evidence="1">Shoot tissue taken approximately 20 cm above the soil surface</tissue>
    </source>
</reference>
<evidence type="ECO:0000313" key="1">
    <source>
        <dbReference type="EMBL" id="JAD67066.1"/>
    </source>
</evidence>
<dbReference type="AlphaFoldDB" id="A0A0A9BUU9"/>